<evidence type="ECO:0000313" key="5">
    <source>
        <dbReference type="EMBL" id="CAF4832996.1"/>
    </source>
</evidence>
<dbReference type="EMBL" id="CAJOBJ010157731">
    <property type="protein sequence ID" value="CAF4832996.1"/>
    <property type="molecule type" value="Genomic_DNA"/>
</dbReference>
<gene>
    <name evidence="5" type="ORF">GIL414_LOCUS48552</name>
</gene>
<dbReference type="GO" id="GO:0006508">
    <property type="term" value="P:proteolysis"/>
    <property type="evidence" value="ECO:0007669"/>
    <property type="project" value="UniProtKB-KW"/>
</dbReference>
<evidence type="ECO:0000256" key="2">
    <source>
        <dbReference type="ARBA" id="ARBA00022786"/>
    </source>
</evidence>
<dbReference type="Pfam" id="PF25010">
    <property type="entry name" value="ARM_UBP24_USP9X-Y"/>
    <property type="match status" value="1"/>
</dbReference>
<keyword evidence="2" id="KW-0833">Ubl conjugation pathway</keyword>
<protein>
    <recommendedName>
        <fullName evidence="4">UBP34/UBP24/USP9X/USP9Y-like ARM repeat region domain-containing protein</fullName>
    </recommendedName>
</protein>
<evidence type="ECO:0000259" key="4">
    <source>
        <dbReference type="Pfam" id="PF25010"/>
    </source>
</evidence>
<feature type="non-terminal residue" evidence="5">
    <location>
        <position position="1"/>
    </location>
</feature>
<feature type="non-terminal residue" evidence="5">
    <location>
        <position position="55"/>
    </location>
</feature>
<feature type="domain" description="UBP34/UBP24/USP9X/USP9Y-like ARM repeat region" evidence="4">
    <location>
        <begin position="2"/>
        <end position="55"/>
    </location>
</feature>
<evidence type="ECO:0000313" key="6">
    <source>
        <dbReference type="Proteomes" id="UP000681720"/>
    </source>
</evidence>
<organism evidence="5 6">
    <name type="scientific">Rotaria magnacalcarata</name>
    <dbReference type="NCBI Taxonomy" id="392030"/>
    <lineage>
        <taxon>Eukaryota</taxon>
        <taxon>Metazoa</taxon>
        <taxon>Spiralia</taxon>
        <taxon>Gnathifera</taxon>
        <taxon>Rotifera</taxon>
        <taxon>Eurotatoria</taxon>
        <taxon>Bdelloidea</taxon>
        <taxon>Philodinida</taxon>
        <taxon>Philodinidae</taxon>
        <taxon>Rotaria</taxon>
    </lineage>
</organism>
<reference evidence="5" key="1">
    <citation type="submission" date="2021-02" db="EMBL/GenBank/DDBJ databases">
        <authorList>
            <person name="Nowell W R."/>
        </authorList>
    </citation>
    <scope>NUCLEOTIDE SEQUENCE</scope>
</reference>
<comment type="caution">
    <text evidence="5">The sequence shown here is derived from an EMBL/GenBank/DDBJ whole genome shotgun (WGS) entry which is preliminary data.</text>
</comment>
<keyword evidence="3" id="KW-0378">Hydrolase</keyword>
<name>A0A8S3BPC8_9BILA</name>
<evidence type="ECO:0000256" key="3">
    <source>
        <dbReference type="ARBA" id="ARBA00022801"/>
    </source>
</evidence>
<keyword evidence="1" id="KW-0645">Protease</keyword>
<dbReference type="AlphaFoldDB" id="A0A8S3BPC8"/>
<sequence>PRDVVSEWVIEHSILSKALEGNIDQNQYVEKVRTLMDFIAPRILKEDIETIWKMQ</sequence>
<dbReference type="Proteomes" id="UP000681720">
    <property type="component" value="Unassembled WGS sequence"/>
</dbReference>
<accession>A0A8S3BPC8</accession>
<evidence type="ECO:0000256" key="1">
    <source>
        <dbReference type="ARBA" id="ARBA00022670"/>
    </source>
</evidence>
<dbReference type="InterPro" id="IPR056850">
    <property type="entry name" value="ARM_UBP34_24_USP9X_Y"/>
</dbReference>
<dbReference type="GO" id="GO:0008233">
    <property type="term" value="F:peptidase activity"/>
    <property type="evidence" value="ECO:0007669"/>
    <property type="project" value="UniProtKB-KW"/>
</dbReference>
<proteinExistence type="predicted"/>